<evidence type="ECO:0000313" key="10">
    <source>
        <dbReference type="EMBL" id="RKR79923.1"/>
    </source>
</evidence>
<dbReference type="PRINTS" id="PR00132">
    <property type="entry name" value="GLHYDRLASE2"/>
</dbReference>
<dbReference type="InterPro" id="IPR023232">
    <property type="entry name" value="Glyco_hydro_2_AS"/>
</dbReference>
<dbReference type="InterPro" id="IPR032311">
    <property type="entry name" value="DUF4982"/>
</dbReference>
<gene>
    <name evidence="10" type="ORF">BDD43_0009</name>
</gene>
<dbReference type="Pfam" id="PF00703">
    <property type="entry name" value="Glyco_hydro_2"/>
    <property type="match status" value="1"/>
</dbReference>
<dbReference type="OrthoDB" id="9801077at2"/>
<dbReference type="Gene3D" id="3.20.20.80">
    <property type="entry name" value="Glycosidases"/>
    <property type="match status" value="1"/>
</dbReference>
<dbReference type="Pfam" id="PF22666">
    <property type="entry name" value="Glyco_hydro_2_N2"/>
    <property type="match status" value="1"/>
</dbReference>
<dbReference type="SUPFAM" id="SSF49303">
    <property type="entry name" value="beta-Galactosidase/glucuronidase domain"/>
    <property type="match status" value="1"/>
</dbReference>
<evidence type="ECO:0000259" key="7">
    <source>
        <dbReference type="Pfam" id="PF16355"/>
    </source>
</evidence>
<dbReference type="EMBL" id="RBKU01000001">
    <property type="protein sequence ID" value="RKR79923.1"/>
    <property type="molecule type" value="Genomic_DNA"/>
</dbReference>
<evidence type="ECO:0000256" key="1">
    <source>
        <dbReference type="ARBA" id="ARBA00007401"/>
    </source>
</evidence>
<dbReference type="PANTHER" id="PTHR42732">
    <property type="entry name" value="BETA-GALACTOSIDASE"/>
    <property type="match status" value="1"/>
</dbReference>
<dbReference type="Pfam" id="PF18565">
    <property type="entry name" value="Glyco_hydro2_C5"/>
    <property type="match status" value="1"/>
</dbReference>
<evidence type="ECO:0000259" key="5">
    <source>
        <dbReference type="Pfam" id="PF00703"/>
    </source>
</evidence>
<feature type="domain" description="DUF4982" evidence="7">
    <location>
        <begin position="619"/>
        <end position="675"/>
    </location>
</feature>
<evidence type="ECO:0000259" key="6">
    <source>
        <dbReference type="Pfam" id="PF02836"/>
    </source>
</evidence>
<dbReference type="SUPFAM" id="SSF49785">
    <property type="entry name" value="Galactose-binding domain-like"/>
    <property type="match status" value="1"/>
</dbReference>
<dbReference type="InterPro" id="IPR008979">
    <property type="entry name" value="Galactose-bd-like_sf"/>
</dbReference>
<evidence type="ECO:0000259" key="9">
    <source>
        <dbReference type="Pfam" id="PF22666"/>
    </source>
</evidence>
<evidence type="ECO:0000256" key="3">
    <source>
        <dbReference type="ARBA" id="ARBA00023295"/>
    </source>
</evidence>
<dbReference type="InterPro" id="IPR013783">
    <property type="entry name" value="Ig-like_fold"/>
</dbReference>
<dbReference type="PANTHER" id="PTHR42732:SF1">
    <property type="entry name" value="BETA-MANNOSIDASE"/>
    <property type="match status" value="1"/>
</dbReference>
<dbReference type="GO" id="GO:0005975">
    <property type="term" value="P:carbohydrate metabolic process"/>
    <property type="evidence" value="ECO:0007669"/>
    <property type="project" value="InterPro"/>
</dbReference>
<proteinExistence type="inferred from homology"/>
<evidence type="ECO:0000313" key="11">
    <source>
        <dbReference type="Proteomes" id="UP000268007"/>
    </source>
</evidence>
<dbReference type="AlphaFoldDB" id="A0A495ITQ4"/>
<dbReference type="InterPro" id="IPR017853">
    <property type="entry name" value="GH"/>
</dbReference>
<reference evidence="10 11" key="1">
    <citation type="submission" date="2018-10" db="EMBL/GenBank/DDBJ databases">
        <title>Genomic Encyclopedia of Archaeal and Bacterial Type Strains, Phase II (KMG-II): from individual species to whole genera.</title>
        <authorList>
            <person name="Goeker M."/>
        </authorList>
    </citation>
    <scope>NUCLEOTIDE SEQUENCE [LARGE SCALE GENOMIC DNA]</scope>
    <source>
        <strain evidence="10 11">DSM 18602</strain>
    </source>
</reference>
<evidence type="ECO:0000256" key="2">
    <source>
        <dbReference type="ARBA" id="ARBA00022801"/>
    </source>
</evidence>
<dbReference type="GO" id="GO:0004553">
    <property type="term" value="F:hydrolase activity, hydrolyzing O-glycosyl compounds"/>
    <property type="evidence" value="ECO:0007669"/>
    <property type="project" value="InterPro"/>
</dbReference>
<feature type="domain" description="Glycoside hydrolase family 2 immunoglobulin-like beta-sandwich" evidence="5">
    <location>
        <begin position="210"/>
        <end position="314"/>
    </location>
</feature>
<accession>A0A495ITQ4</accession>
<dbReference type="InterPro" id="IPR036156">
    <property type="entry name" value="Beta-gal/glucu_dom_sf"/>
</dbReference>
<dbReference type="InterPro" id="IPR006102">
    <property type="entry name" value="Ig-like_GH2"/>
</dbReference>
<feature type="domain" description="Beta-mannosidase-like galactose-binding" evidence="9">
    <location>
        <begin position="107"/>
        <end position="177"/>
    </location>
</feature>
<feature type="signal peptide" evidence="4">
    <location>
        <begin position="1"/>
        <end position="21"/>
    </location>
</feature>
<feature type="domain" description="Glycoside hydrolase family 2 catalytic" evidence="6">
    <location>
        <begin position="400"/>
        <end position="491"/>
    </location>
</feature>
<dbReference type="InterPro" id="IPR054593">
    <property type="entry name" value="Beta-mannosidase-like_N2"/>
</dbReference>
<evidence type="ECO:0000259" key="8">
    <source>
        <dbReference type="Pfam" id="PF18565"/>
    </source>
</evidence>
<dbReference type="Gene3D" id="2.60.120.260">
    <property type="entry name" value="Galactose-binding domain-like"/>
    <property type="match status" value="1"/>
</dbReference>
<dbReference type="NCBIfam" id="NF041462">
    <property type="entry name" value="GalA"/>
    <property type="match status" value="1"/>
</dbReference>
<dbReference type="InterPro" id="IPR040605">
    <property type="entry name" value="Glyco_hydro2_dom5"/>
</dbReference>
<sequence>MKQSAYKLVFLLLSLSFAAAAQHPANNYQKLSLDQGWLFHMGDIAFPVIKGHSESYMNAKAGNAPGPAAPGYDDRSWRKVTLPHDWSVETSFDQNENISQGYRMRGMGWYRRYFKLNTDDRGKHLELQFDGVATHCTVWINGTVVHRNWSGYTSFYIDITALAKYGDEINTVAVQVNAVDQEGWWYEGAGIYRHTWLVKHAPAHIITDGVYAHPVKNAQGSWDIPAEITLENSGKLPLTAGIEISVFDQRGQKITSGNTSAMIAPLDRSVANIALQVSHPGLWSPDNPVLYNVVTLVKLDGITTDSLVTSCGFRTLRFTADSGFYLNEKRLKIKGVCNHQDAAGVGVAVPGSIWEFRLRKLKEMGVNAYRCAHNPPSAEFLDACDRLGIMVMDENRNFNSSPEYISQLRWMVRRDRNHPSIILWSVFNEEPMQGTEIGYEMVRRLSAEVKKLDTSRPVTAAMNGGLFAPVNVSQAVDVVGFNYQQGSYDQFHREHPTLSLTSSEDVSGLMQRGVYITDKARHTLDSYDTQAPGWGATHRVSWKAIAERPYLAGCFVWTGFDYRGEPTPYNWPTAGSNFGIMDACGFPKTAFYIHQAQWVNDKPVLHIEPHWNWPAAMIGKPIHVMAESNAETVKLVLNGKVVSEQKVDRYEMNSWEVPYYPGILEAIGSRGGKEVSHFKVETTGEPVSIRLTTDRADIQGDGWDAIPVTVQAIDRSGRPVPTANLPIEFELTGPGDIIGLGNGDPNSHEPDKGSKRSLYNGLAQVILQSRANADRTLVLTASSPGLRPARVTIGVRPKASVAFVSVTQPDMVLDDWRISPVSKTKPDANQQIAANDMNSWAPVKPGQLQTLTDGSFVIYRTTFTPYTEQQEKGCQLVLKKLTGKAEVYLDSKRLFYKNTGAGADITISVPAIKGERTISVLIESEAGERVGLGGVVSVR</sequence>
<dbReference type="Pfam" id="PF02836">
    <property type="entry name" value="Glyco_hydro_2_C"/>
    <property type="match status" value="2"/>
</dbReference>
<protein>
    <submittedName>
        <fullName evidence="10">Beta-galactosidase</fullName>
    </submittedName>
</protein>
<dbReference type="InterPro" id="IPR006103">
    <property type="entry name" value="Glyco_hydro_2_cat"/>
</dbReference>
<dbReference type="InterPro" id="IPR051913">
    <property type="entry name" value="GH2_Domain-Containing"/>
</dbReference>
<dbReference type="SUPFAM" id="SSF51445">
    <property type="entry name" value="(Trans)glycosidases"/>
    <property type="match status" value="1"/>
</dbReference>
<keyword evidence="11" id="KW-1185">Reference proteome</keyword>
<feature type="chain" id="PRO_5019793505" evidence="4">
    <location>
        <begin position="22"/>
        <end position="939"/>
    </location>
</feature>
<feature type="domain" description="Glycoside hydrolase family 2 catalytic" evidence="6">
    <location>
        <begin position="321"/>
        <end position="396"/>
    </location>
</feature>
<dbReference type="PROSITE" id="PS00608">
    <property type="entry name" value="GLYCOSYL_HYDROL_F2_2"/>
    <property type="match status" value="1"/>
</dbReference>
<organism evidence="10 11">
    <name type="scientific">Mucilaginibacter gracilis</name>
    <dbReference type="NCBI Taxonomy" id="423350"/>
    <lineage>
        <taxon>Bacteria</taxon>
        <taxon>Pseudomonadati</taxon>
        <taxon>Bacteroidota</taxon>
        <taxon>Sphingobacteriia</taxon>
        <taxon>Sphingobacteriales</taxon>
        <taxon>Sphingobacteriaceae</taxon>
        <taxon>Mucilaginibacter</taxon>
    </lineage>
</organism>
<keyword evidence="4" id="KW-0732">Signal</keyword>
<dbReference type="Pfam" id="PF16355">
    <property type="entry name" value="DUF4982"/>
    <property type="match status" value="1"/>
</dbReference>
<comment type="similarity">
    <text evidence="1">Belongs to the glycosyl hydrolase 2 family.</text>
</comment>
<name>A0A495ITQ4_9SPHI</name>
<keyword evidence="3" id="KW-0326">Glycosidase</keyword>
<dbReference type="Proteomes" id="UP000268007">
    <property type="component" value="Unassembled WGS sequence"/>
</dbReference>
<dbReference type="Gene3D" id="2.60.40.10">
    <property type="entry name" value="Immunoglobulins"/>
    <property type="match status" value="3"/>
</dbReference>
<dbReference type="InterPro" id="IPR048230">
    <property type="entry name" value="GalA-like"/>
</dbReference>
<evidence type="ECO:0000256" key="4">
    <source>
        <dbReference type="SAM" id="SignalP"/>
    </source>
</evidence>
<dbReference type="RefSeq" id="WP_121195524.1">
    <property type="nucleotide sequence ID" value="NZ_RBKU01000001.1"/>
</dbReference>
<comment type="caution">
    <text evidence="10">The sequence shown here is derived from an EMBL/GenBank/DDBJ whole genome shotgun (WGS) entry which is preliminary data.</text>
</comment>
<dbReference type="InterPro" id="IPR006101">
    <property type="entry name" value="Glyco_hydro_2"/>
</dbReference>
<keyword evidence="2" id="KW-0378">Hydrolase</keyword>
<feature type="domain" description="Glycoside hydrolase family 2" evidence="8">
    <location>
        <begin position="689"/>
        <end position="792"/>
    </location>
</feature>